<keyword evidence="1" id="KW-0732">Signal</keyword>
<feature type="signal peptide" evidence="1">
    <location>
        <begin position="1"/>
        <end position="24"/>
    </location>
</feature>
<accession>A0A8B7N4W2</accession>
<proteinExistence type="predicted"/>
<dbReference type="GeneID" id="108666306"/>
<organism evidence="2 3">
    <name type="scientific">Hyalella azteca</name>
    <name type="common">Amphipod</name>
    <dbReference type="NCBI Taxonomy" id="294128"/>
    <lineage>
        <taxon>Eukaryota</taxon>
        <taxon>Metazoa</taxon>
        <taxon>Ecdysozoa</taxon>
        <taxon>Arthropoda</taxon>
        <taxon>Crustacea</taxon>
        <taxon>Multicrustacea</taxon>
        <taxon>Malacostraca</taxon>
        <taxon>Eumalacostraca</taxon>
        <taxon>Peracarida</taxon>
        <taxon>Amphipoda</taxon>
        <taxon>Senticaudata</taxon>
        <taxon>Talitrida</taxon>
        <taxon>Talitroidea</taxon>
        <taxon>Hyalellidae</taxon>
        <taxon>Hyalella</taxon>
    </lineage>
</organism>
<evidence type="ECO:0000256" key="1">
    <source>
        <dbReference type="SAM" id="SignalP"/>
    </source>
</evidence>
<dbReference type="Proteomes" id="UP000694843">
    <property type="component" value="Unplaced"/>
</dbReference>
<evidence type="ECO:0000313" key="2">
    <source>
        <dbReference type="Proteomes" id="UP000694843"/>
    </source>
</evidence>
<keyword evidence="2" id="KW-1185">Reference proteome</keyword>
<dbReference type="RefSeq" id="XP_018008640.1">
    <property type="nucleotide sequence ID" value="XM_018153151.1"/>
</dbReference>
<sequence length="226" mass="25299">MRWHLLAAGCGLLLVILCAQTALASSPQKSSSRNEGFYLNAVSRGDFLTTDTLGILAELAKLIGMTQADVLAMISIVKIGFGAIEFIDKVYSQVFNGSSLSVDLESLAGADRSMLAMFQVLSYRLEQIQFGLTGIERSLRDMARELPDMVRWEAMLDSLEDYTRPINSLYHRFVHYQKHKDEVEKHTLLDFAESVVSHEQGSIINLMANIHNMVAPDYPPVPQVRY</sequence>
<evidence type="ECO:0000313" key="3">
    <source>
        <dbReference type="RefSeq" id="XP_018008640.1"/>
    </source>
</evidence>
<dbReference type="KEGG" id="hazt:108666306"/>
<feature type="chain" id="PRO_5034199587" evidence="1">
    <location>
        <begin position="25"/>
        <end position="226"/>
    </location>
</feature>
<protein>
    <submittedName>
        <fullName evidence="3">Uncharacterized protein LOC108666306</fullName>
    </submittedName>
</protein>
<dbReference type="AlphaFoldDB" id="A0A8B7N4W2"/>
<name>A0A8B7N4W2_HYAAZ</name>
<dbReference type="OrthoDB" id="6366357at2759"/>
<reference evidence="3" key="1">
    <citation type="submission" date="2025-08" db="UniProtKB">
        <authorList>
            <consortium name="RefSeq"/>
        </authorList>
    </citation>
    <scope>IDENTIFICATION</scope>
    <source>
        <tissue evidence="3">Whole organism</tissue>
    </source>
</reference>
<gene>
    <name evidence="3" type="primary">LOC108666306</name>
</gene>